<dbReference type="Proteomes" id="UP000185739">
    <property type="component" value="Chromosome"/>
</dbReference>
<feature type="region of interest" description="Disordered" evidence="1">
    <location>
        <begin position="33"/>
        <end position="54"/>
    </location>
</feature>
<evidence type="ECO:0000313" key="3">
    <source>
        <dbReference type="Proteomes" id="UP000185739"/>
    </source>
</evidence>
<gene>
    <name evidence="2" type="ORF">Tchl_0184</name>
</gene>
<accession>A0A1L6F816</accession>
<proteinExistence type="predicted"/>
<evidence type="ECO:0000256" key="1">
    <source>
        <dbReference type="SAM" id="MobiDB-lite"/>
    </source>
</evidence>
<dbReference type="KEGG" id="tcl:Tchl_0184"/>
<protein>
    <submittedName>
        <fullName evidence="2">Uncharacterized protein</fullName>
    </submittedName>
</protein>
<keyword evidence="3" id="KW-1185">Reference proteome</keyword>
<dbReference type="EMBL" id="CP018839">
    <property type="protein sequence ID" value="APR03057.1"/>
    <property type="molecule type" value="Genomic_DNA"/>
</dbReference>
<organism evidence="2 3">
    <name type="scientific">Thauera chlorobenzoica</name>
    <dbReference type="NCBI Taxonomy" id="96773"/>
    <lineage>
        <taxon>Bacteria</taxon>
        <taxon>Pseudomonadati</taxon>
        <taxon>Pseudomonadota</taxon>
        <taxon>Betaproteobacteria</taxon>
        <taxon>Rhodocyclales</taxon>
        <taxon>Zoogloeaceae</taxon>
        <taxon>Thauera</taxon>
    </lineage>
</organism>
<sequence length="54" mass="6326">MVVMVTRRLPVQRCVLRIGWQTVGRVHARHCHRLAKQGNQRDEKDKKPAHGRES</sequence>
<evidence type="ECO:0000313" key="2">
    <source>
        <dbReference type="EMBL" id="APR03057.1"/>
    </source>
</evidence>
<reference evidence="2 3" key="1">
    <citation type="submission" date="2016-12" db="EMBL/GenBank/DDBJ databases">
        <title>Complete genome sequence of Thauera chlorobenzoica, a Betaproteobacterium degrading haloaromatics anaerobically to CO2 and halides.</title>
        <authorList>
            <person name="Goris T."/>
            <person name="Mergelsberg M."/>
            <person name="Boll M."/>
        </authorList>
    </citation>
    <scope>NUCLEOTIDE SEQUENCE [LARGE SCALE GENOMIC DNA]</scope>
    <source>
        <strain evidence="2 3">3CB1</strain>
    </source>
</reference>
<feature type="compositionally biased region" description="Basic and acidic residues" evidence="1">
    <location>
        <begin position="39"/>
        <end position="54"/>
    </location>
</feature>
<name>A0A1L6F816_9RHOO</name>
<dbReference type="AlphaFoldDB" id="A0A1L6F816"/>